<accession>X0VYT5</accession>
<feature type="domain" description="Insecticide toxin TcdB middle/N-terminal" evidence="1">
    <location>
        <begin position="78"/>
        <end position="177"/>
    </location>
</feature>
<evidence type="ECO:0000259" key="1">
    <source>
        <dbReference type="Pfam" id="PF12256"/>
    </source>
</evidence>
<organism evidence="2">
    <name type="scientific">marine sediment metagenome</name>
    <dbReference type="NCBI Taxonomy" id="412755"/>
    <lineage>
        <taxon>unclassified sequences</taxon>
        <taxon>metagenomes</taxon>
        <taxon>ecological metagenomes</taxon>
    </lineage>
</organism>
<dbReference type="AlphaFoldDB" id="X0VYT5"/>
<comment type="caution">
    <text evidence="2">The sequence shown here is derived from an EMBL/GenBank/DDBJ whole genome shotgun (WGS) entry which is preliminary data.</text>
</comment>
<protein>
    <recommendedName>
        <fullName evidence="1">Insecticide toxin TcdB middle/N-terminal domain-containing protein</fullName>
    </recommendedName>
</protein>
<sequence length="258" mass="29206">FDYSRGFRVTYEYLMDEVEIWIQGQKRLGYELVYLSDDTQVRSDLKQFTVRSAGVLPEVSQQVVFSYYAPEDAYVGGVFHERDLLKSVQFHQGGVVSYEYTPATHLLDNGGQVLNHRPHYPVFVVSSVIRSDFTGRNDVTNYSYSDGHFFFDGPFDRSFAGFGQVMVTDPLGQQSKYFFHQGGGFAGSSLGEHVSDDWYLLGRMYRSEQYDSSQNLLQRQVISWDLVSLGPQRFFLQATDLVSTLFGSGGPRSSASST</sequence>
<feature type="non-terminal residue" evidence="2">
    <location>
        <position position="1"/>
    </location>
</feature>
<name>X0VYT5_9ZZZZ</name>
<gene>
    <name evidence="2" type="ORF">S01H1_55232</name>
</gene>
<evidence type="ECO:0000313" key="2">
    <source>
        <dbReference type="EMBL" id="GAG23634.1"/>
    </source>
</evidence>
<dbReference type="InterPro" id="IPR022045">
    <property type="entry name" value="TcdB_toxin_mid/N"/>
</dbReference>
<reference evidence="2" key="1">
    <citation type="journal article" date="2014" name="Front. Microbiol.">
        <title>High frequency of phylogenetically diverse reductive dehalogenase-homologous genes in deep subseafloor sedimentary metagenomes.</title>
        <authorList>
            <person name="Kawai M."/>
            <person name="Futagami T."/>
            <person name="Toyoda A."/>
            <person name="Takaki Y."/>
            <person name="Nishi S."/>
            <person name="Hori S."/>
            <person name="Arai W."/>
            <person name="Tsubouchi T."/>
            <person name="Morono Y."/>
            <person name="Uchiyama I."/>
            <person name="Ito T."/>
            <person name="Fujiyama A."/>
            <person name="Inagaki F."/>
            <person name="Takami H."/>
        </authorList>
    </citation>
    <scope>NUCLEOTIDE SEQUENCE</scope>
    <source>
        <strain evidence="2">Expedition CK06-06</strain>
    </source>
</reference>
<proteinExistence type="predicted"/>
<dbReference type="EMBL" id="BARS01035888">
    <property type="protein sequence ID" value="GAG23634.1"/>
    <property type="molecule type" value="Genomic_DNA"/>
</dbReference>
<feature type="non-terminal residue" evidence="2">
    <location>
        <position position="258"/>
    </location>
</feature>
<dbReference type="Pfam" id="PF12256">
    <property type="entry name" value="TcdB_toxin_midN"/>
    <property type="match status" value="1"/>
</dbReference>